<name>A0A3M2LY82_9ACTN</name>
<comment type="caution">
    <text evidence="3">The sequence shown here is derived from an EMBL/GenBank/DDBJ whole genome shotgun (WGS) entry which is preliminary data.</text>
</comment>
<dbReference type="GO" id="GO:0016787">
    <property type="term" value="F:hydrolase activity"/>
    <property type="evidence" value="ECO:0007669"/>
    <property type="project" value="UniProtKB-KW"/>
</dbReference>
<organism evidence="3 4">
    <name type="scientific">Actinomadura harenae</name>
    <dbReference type="NCBI Taxonomy" id="2483351"/>
    <lineage>
        <taxon>Bacteria</taxon>
        <taxon>Bacillati</taxon>
        <taxon>Actinomycetota</taxon>
        <taxon>Actinomycetes</taxon>
        <taxon>Streptosporangiales</taxon>
        <taxon>Thermomonosporaceae</taxon>
        <taxon>Actinomadura</taxon>
    </lineage>
</organism>
<accession>A0A3M2LY82</accession>
<protein>
    <submittedName>
        <fullName evidence="3">NUDIX domain-containing protein</fullName>
    </submittedName>
</protein>
<keyword evidence="1" id="KW-0378">Hydrolase</keyword>
<dbReference type="Pfam" id="PF00293">
    <property type="entry name" value="NUDIX"/>
    <property type="match status" value="1"/>
</dbReference>
<feature type="domain" description="Nudix hydrolase" evidence="2">
    <location>
        <begin position="47"/>
        <end position="186"/>
    </location>
</feature>
<keyword evidence="4" id="KW-1185">Reference proteome</keyword>
<reference evidence="3 4" key="1">
    <citation type="submission" date="2018-10" db="EMBL/GenBank/DDBJ databases">
        <title>Isolation from soil.</title>
        <authorList>
            <person name="Hu J."/>
        </authorList>
    </citation>
    <scope>NUCLEOTIDE SEQUENCE [LARGE SCALE GENOMIC DNA]</scope>
    <source>
        <strain evidence="3 4">NEAU-Ht49</strain>
    </source>
</reference>
<dbReference type="PROSITE" id="PS00893">
    <property type="entry name" value="NUDIX_BOX"/>
    <property type="match status" value="1"/>
</dbReference>
<sequence length="197" mass="21909">MAQGTRPTEPRDPARRRAPACPADALSILKTPYLWRSVTSYFEDTIPTREVVSNVHVVPFVGSRVVLLHARESGWGPSGGTVQDGEPIDSCVRRELAEEIGAEVRRYELFGQWNSFTTAATAYRPWLPHPRFSIALGWADVLITSSSQDDGGVEMESITEVVIMPVQGAVRRLADHGEHHLAALYQLAYEVRRTANR</sequence>
<dbReference type="AlphaFoldDB" id="A0A3M2LY82"/>
<evidence type="ECO:0000313" key="4">
    <source>
        <dbReference type="Proteomes" id="UP000282674"/>
    </source>
</evidence>
<dbReference type="CDD" id="cd02883">
    <property type="entry name" value="NUDIX_Hydrolase"/>
    <property type="match status" value="1"/>
</dbReference>
<gene>
    <name evidence="3" type="ORF">EBO15_19430</name>
</gene>
<proteinExistence type="predicted"/>
<dbReference type="PROSITE" id="PS51462">
    <property type="entry name" value="NUDIX"/>
    <property type="match status" value="1"/>
</dbReference>
<dbReference type="InterPro" id="IPR020084">
    <property type="entry name" value="NUDIX_hydrolase_CS"/>
</dbReference>
<evidence type="ECO:0000313" key="3">
    <source>
        <dbReference type="EMBL" id="RMI42474.1"/>
    </source>
</evidence>
<evidence type="ECO:0000259" key="2">
    <source>
        <dbReference type="PROSITE" id="PS51462"/>
    </source>
</evidence>
<dbReference type="Proteomes" id="UP000282674">
    <property type="component" value="Unassembled WGS sequence"/>
</dbReference>
<dbReference type="RefSeq" id="WP_122195894.1">
    <property type="nucleotide sequence ID" value="NZ_JBHSKC010000019.1"/>
</dbReference>
<dbReference type="InterPro" id="IPR015797">
    <property type="entry name" value="NUDIX_hydrolase-like_dom_sf"/>
</dbReference>
<dbReference type="OrthoDB" id="3689607at2"/>
<dbReference type="InterPro" id="IPR000086">
    <property type="entry name" value="NUDIX_hydrolase_dom"/>
</dbReference>
<dbReference type="SUPFAM" id="SSF55811">
    <property type="entry name" value="Nudix"/>
    <property type="match status" value="1"/>
</dbReference>
<dbReference type="Gene3D" id="3.90.79.10">
    <property type="entry name" value="Nucleoside Triphosphate Pyrophosphohydrolase"/>
    <property type="match status" value="1"/>
</dbReference>
<evidence type="ECO:0000256" key="1">
    <source>
        <dbReference type="ARBA" id="ARBA00022801"/>
    </source>
</evidence>
<dbReference type="EMBL" id="RFFG01000033">
    <property type="protein sequence ID" value="RMI42474.1"/>
    <property type="molecule type" value="Genomic_DNA"/>
</dbReference>